<evidence type="ECO:0000313" key="1">
    <source>
        <dbReference type="EMBL" id="SDB20784.1"/>
    </source>
</evidence>
<dbReference type="InterPro" id="IPR038396">
    <property type="entry name" value="SpoIIAA-like_sf"/>
</dbReference>
<protein>
    <submittedName>
        <fullName evidence="1">SpoIIAA-like</fullName>
    </submittedName>
</protein>
<dbReference type="Pfam" id="PF11964">
    <property type="entry name" value="SpoIIAA-like"/>
    <property type="match status" value="1"/>
</dbReference>
<name>A0A1G6BJL3_9HYPH</name>
<sequence length="120" mass="13301">MITEIRNLPGRVLGFSLEGTVAAEDYREVLIPTTEAALKEGHKLRLLIVAGPDFKGYAPGAMWDDTAFGFRHFFDFERVAFVCDNEAYTAAVRTVGLLMPAMVRVFAVKDTDEATAWLAE</sequence>
<accession>A0A1G6BJL3</accession>
<evidence type="ECO:0000313" key="2">
    <source>
        <dbReference type="Proteomes" id="UP000199071"/>
    </source>
</evidence>
<dbReference type="EMBL" id="FMXQ01000003">
    <property type="protein sequence ID" value="SDB20784.1"/>
    <property type="molecule type" value="Genomic_DNA"/>
</dbReference>
<proteinExistence type="predicted"/>
<dbReference type="OrthoDB" id="5457369at2"/>
<dbReference type="SUPFAM" id="SSF52091">
    <property type="entry name" value="SpoIIaa-like"/>
    <property type="match status" value="1"/>
</dbReference>
<organism evidence="1 2">
    <name type="scientific">Bauldia litoralis</name>
    <dbReference type="NCBI Taxonomy" id="665467"/>
    <lineage>
        <taxon>Bacteria</taxon>
        <taxon>Pseudomonadati</taxon>
        <taxon>Pseudomonadota</taxon>
        <taxon>Alphaproteobacteria</taxon>
        <taxon>Hyphomicrobiales</taxon>
        <taxon>Kaistiaceae</taxon>
        <taxon>Bauldia</taxon>
    </lineage>
</organism>
<reference evidence="1 2" key="1">
    <citation type="submission" date="2016-10" db="EMBL/GenBank/DDBJ databases">
        <authorList>
            <person name="de Groot N.N."/>
        </authorList>
    </citation>
    <scope>NUCLEOTIDE SEQUENCE [LARGE SCALE GENOMIC DNA]</scope>
    <source>
        <strain evidence="1 2">ATCC 35022</strain>
    </source>
</reference>
<dbReference type="InterPro" id="IPR021866">
    <property type="entry name" value="SpoIIAA-like"/>
</dbReference>
<dbReference type="Proteomes" id="UP000199071">
    <property type="component" value="Unassembled WGS sequence"/>
</dbReference>
<dbReference type="Gene3D" id="3.40.50.10600">
    <property type="entry name" value="SpoIIaa-like domains"/>
    <property type="match status" value="1"/>
</dbReference>
<keyword evidence="2" id="KW-1185">Reference proteome</keyword>
<dbReference type="STRING" id="665467.SAMN02982931_01530"/>
<dbReference type="RefSeq" id="WP_090875830.1">
    <property type="nucleotide sequence ID" value="NZ_FMXQ01000003.1"/>
</dbReference>
<dbReference type="InterPro" id="IPR036513">
    <property type="entry name" value="STAS_dom_sf"/>
</dbReference>
<gene>
    <name evidence="1" type="ORF">SAMN02982931_01530</name>
</gene>
<dbReference type="AlphaFoldDB" id="A0A1G6BJL3"/>